<keyword evidence="9 14" id="KW-1133">Transmembrane helix</keyword>
<keyword evidence="6 12" id="KW-0633">Potassium transport</keyword>
<evidence type="ECO:0000256" key="11">
    <source>
        <dbReference type="ARBA" id="ARBA00023136"/>
    </source>
</evidence>
<feature type="transmembrane region" description="Helical" evidence="14">
    <location>
        <begin position="133"/>
        <end position="156"/>
    </location>
</feature>
<protein>
    <recommendedName>
        <fullName evidence="12">Trk system potassium uptake protein</fullName>
    </recommendedName>
</protein>
<comment type="subcellular location">
    <subcellularLocation>
        <location evidence="1 12">Cell inner membrane</location>
        <topology evidence="1 12">Multi-pass membrane protein</topology>
    </subcellularLocation>
</comment>
<dbReference type="Proteomes" id="UP000270626">
    <property type="component" value="Unassembled WGS sequence"/>
</dbReference>
<dbReference type="PIRSF" id="PIRSF006247">
    <property type="entry name" value="TrkH"/>
    <property type="match status" value="1"/>
</dbReference>
<organism evidence="15 16">
    <name type="scientific">Azonexus fungiphilus</name>
    <dbReference type="NCBI Taxonomy" id="146940"/>
    <lineage>
        <taxon>Bacteria</taxon>
        <taxon>Pseudomonadati</taxon>
        <taxon>Pseudomonadota</taxon>
        <taxon>Betaproteobacteria</taxon>
        <taxon>Rhodocyclales</taxon>
        <taxon>Azonexaceae</taxon>
        <taxon>Azonexus</taxon>
    </lineage>
</organism>
<evidence type="ECO:0000256" key="14">
    <source>
        <dbReference type="SAM" id="Phobius"/>
    </source>
</evidence>
<evidence type="ECO:0000256" key="5">
    <source>
        <dbReference type="ARBA" id="ARBA00022519"/>
    </source>
</evidence>
<keyword evidence="4 12" id="KW-1003">Cell membrane</keyword>
<dbReference type="OrthoDB" id="9810952at2"/>
<feature type="binding site" evidence="13">
    <location>
        <position position="110"/>
    </location>
    <ligand>
        <name>K(+)</name>
        <dbReference type="ChEBI" id="CHEBI:29103"/>
    </ligand>
</feature>
<reference evidence="15 16" key="1">
    <citation type="submission" date="2018-10" db="EMBL/GenBank/DDBJ databases">
        <title>Genomic Encyclopedia of Type Strains, Phase IV (KMG-IV): sequencing the most valuable type-strain genomes for metagenomic binning, comparative biology and taxonomic classification.</title>
        <authorList>
            <person name="Goeker M."/>
        </authorList>
    </citation>
    <scope>NUCLEOTIDE SEQUENCE [LARGE SCALE GENOMIC DNA]</scope>
    <source>
        <strain evidence="15 16">DSM 23841</strain>
    </source>
</reference>
<evidence type="ECO:0000256" key="1">
    <source>
        <dbReference type="ARBA" id="ARBA00004429"/>
    </source>
</evidence>
<evidence type="ECO:0000256" key="2">
    <source>
        <dbReference type="ARBA" id="ARBA00009137"/>
    </source>
</evidence>
<dbReference type="GO" id="GO:0005886">
    <property type="term" value="C:plasma membrane"/>
    <property type="evidence" value="ECO:0007669"/>
    <property type="project" value="UniProtKB-SubCell"/>
</dbReference>
<dbReference type="PANTHER" id="PTHR32024:SF2">
    <property type="entry name" value="TRK SYSTEM POTASSIUM UPTAKE PROTEIN TRKG-RELATED"/>
    <property type="match status" value="1"/>
</dbReference>
<feature type="binding site" evidence="13">
    <location>
        <position position="317"/>
    </location>
    <ligand>
        <name>K(+)</name>
        <dbReference type="ChEBI" id="CHEBI:29103"/>
    </ligand>
</feature>
<keyword evidence="13" id="KW-0479">Metal-binding</keyword>
<feature type="transmembrane region" description="Helical" evidence="14">
    <location>
        <begin position="392"/>
        <end position="416"/>
    </location>
</feature>
<name>A0A495WAL2_9RHOO</name>
<feature type="transmembrane region" description="Helical" evidence="14">
    <location>
        <begin position="326"/>
        <end position="347"/>
    </location>
</feature>
<dbReference type="Pfam" id="PF02386">
    <property type="entry name" value="TrkH"/>
    <property type="match status" value="1"/>
</dbReference>
<evidence type="ECO:0000256" key="13">
    <source>
        <dbReference type="PIRSR" id="PIRSR006247-1"/>
    </source>
</evidence>
<evidence type="ECO:0000256" key="8">
    <source>
        <dbReference type="ARBA" id="ARBA00022958"/>
    </source>
</evidence>
<feature type="binding site" evidence="13">
    <location>
        <position position="111"/>
    </location>
    <ligand>
        <name>K(+)</name>
        <dbReference type="ChEBI" id="CHEBI:29103"/>
    </ligand>
</feature>
<evidence type="ECO:0000256" key="4">
    <source>
        <dbReference type="ARBA" id="ARBA00022475"/>
    </source>
</evidence>
<feature type="transmembrane region" description="Helical" evidence="14">
    <location>
        <begin position="273"/>
        <end position="293"/>
    </location>
</feature>
<evidence type="ECO:0000313" key="15">
    <source>
        <dbReference type="EMBL" id="RKT58204.1"/>
    </source>
</evidence>
<dbReference type="RefSeq" id="WP_121458462.1">
    <property type="nucleotide sequence ID" value="NZ_RBXP01000015.1"/>
</dbReference>
<feature type="transmembrane region" description="Helical" evidence="14">
    <location>
        <begin position="7"/>
        <end position="32"/>
    </location>
</feature>
<keyword evidence="5 12" id="KW-0997">Cell inner membrane</keyword>
<keyword evidence="11 12" id="KW-0472">Membrane</keyword>
<feature type="transmembrane region" description="Helical" evidence="14">
    <location>
        <begin position="70"/>
        <end position="91"/>
    </location>
</feature>
<feature type="transmembrane region" description="Helical" evidence="14">
    <location>
        <begin position="239"/>
        <end position="261"/>
    </location>
</feature>
<keyword evidence="8 12" id="KW-0630">Potassium</keyword>
<proteinExistence type="inferred from homology"/>
<feature type="binding site" evidence="13">
    <location>
        <position position="220"/>
    </location>
    <ligand>
        <name>K(+)</name>
        <dbReference type="ChEBI" id="CHEBI:29103"/>
    </ligand>
</feature>
<dbReference type="InterPro" id="IPR004772">
    <property type="entry name" value="TrkH"/>
</dbReference>
<dbReference type="EMBL" id="RBXP01000015">
    <property type="protein sequence ID" value="RKT58204.1"/>
    <property type="molecule type" value="Genomic_DNA"/>
</dbReference>
<sequence>MNRYAPVLRALGMIVMLFALTMLAPLTLSWIVDDGAQSVYDESFALTLLCGLFLWYRYRSCRREMNVRDGFLMVVLVWTVLPAFAALPLMLQLGISHTDAYFEAMSGLTTTGATVLAGIDQLPMSINLWRHQLVWVGGMGLIVLAIAILPLLGIGGRQMFKAETPGPMKDAKLTPRIASTAKGLWGVYVGVSLLCILAYRLAGMSWFDAVCHGFSTMGLGGFSTHDASFGFFDSPAIEAVAIAFMLVAGMNFGTLFLAVSRQSLRPYLHDPEAGWFLAVCLVSVFGIAIFLGAHDVYPEFLVALRHSAFNVVSIATTTGYASVDYALWPVFAPLWMLFLCSFATSAGSTGGGIKMARALLLYKQVYREIVRAMHPNAVYSVRIGGQVAPPGILFAVLAFGFMYMVSIVSLTLLLVFTGLDAITAFTAIVAMVNNTGPGLGEVGPSTTFAVLEDFQTWICSFAMLLGRLEIFTLLVVLTPAFWRR</sequence>
<feature type="binding site" evidence="13">
    <location>
        <position position="318"/>
    </location>
    <ligand>
        <name>K(+)</name>
        <dbReference type="ChEBI" id="CHEBI:29103"/>
    </ligand>
</feature>
<evidence type="ECO:0000256" key="6">
    <source>
        <dbReference type="ARBA" id="ARBA00022538"/>
    </source>
</evidence>
<keyword evidence="3 12" id="KW-0813">Transport</keyword>
<keyword evidence="16" id="KW-1185">Reference proteome</keyword>
<dbReference type="GO" id="GO:0015379">
    <property type="term" value="F:potassium:chloride symporter activity"/>
    <property type="evidence" value="ECO:0007669"/>
    <property type="project" value="InterPro"/>
</dbReference>
<comment type="similarity">
    <text evidence="2 12">Belongs to the TrkH potassium transport family.</text>
</comment>
<dbReference type="InterPro" id="IPR003445">
    <property type="entry name" value="Cat_transpt"/>
</dbReference>
<feature type="binding site" evidence="13">
    <location>
        <position position="434"/>
    </location>
    <ligand>
        <name>K(+)</name>
        <dbReference type="ChEBI" id="CHEBI:29103"/>
    </ligand>
</feature>
<evidence type="ECO:0000256" key="9">
    <source>
        <dbReference type="ARBA" id="ARBA00022989"/>
    </source>
</evidence>
<feature type="binding site" evidence="13">
    <location>
        <position position="219"/>
    </location>
    <ligand>
        <name>K(+)</name>
        <dbReference type="ChEBI" id="CHEBI:29103"/>
    </ligand>
</feature>
<feature type="transmembrane region" description="Helical" evidence="14">
    <location>
        <begin position="177"/>
        <end position="199"/>
    </location>
</feature>
<gene>
    <name evidence="15" type="ORF">DFR40_2148</name>
</gene>
<accession>A0A495WAL2</accession>
<feature type="transmembrane region" description="Helical" evidence="14">
    <location>
        <begin position="38"/>
        <end position="58"/>
    </location>
</feature>
<comment type="function">
    <text evidence="12">Low-affinity potassium transport system. Interacts with Trk system potassium uptake protein TrkA.</text>
</comment>
<dbReference type="AlphaFoldDB" id="A0A495WAL2"/>
<dbReference type="PANTHER" id="PTHR32024">
    <property type="entry name" value="TRK SYSTEM POTASSIUM UPTAKE PROTEIN TRKG-RELATED"/>
    <property type="match status" value="1"/>
</dbReference>
<evidence type="ECO:0000256" key="3">
    <source>
        <dbReference type="ARBA" id="ARBA00022448"/>
    </source>
</evidence>
<evidence type="ECO:0000256" key="12">
    <source>
        <dbReference type="PIRNR" id="PIRNR006247"/>
    </source>
</evidence>
<keyword evidence="10 12" id="KW-0406">Ion transport</keyword>
<dbReference type="GO" id="GO:0046872">
    <property type="term" value="F:metal ion binding"/>
    <property type="evidence" value="ECO:0007669"/>
    <property type="project" value="UniProtKB-KW"/>
</dbReference>
<evidence type="ECO:0000313" key="16">
    <source>
        <dbReference type="Proteomes" id="UP000270626"/>
    </source>
</evidence>
<comment type="caution">
    <text evidence="15">The sequence shown here is derived from an EMBL/GenBank/DDBJ whole genome shotgun (WGS) entry which is preliminary data.</text>
</comment>
<evidence type="ECO:0000256" key="7">
    <source>
        <dbReference type="ARBA" id="ARBA00022692"/>
    </source>
</evidence>
<feature type="transmembrane region" description="Helical" evidence="14">
    <location>
        <begin position="454"/>
        <end position="482"/>
    </location>
</feature>
<evidence type="ECO:0000256" key="10">
    <source>
        <dbReference type="ARBA" id="ARBA00023065"/>
    </source>
</evidence>
<keyword evidence="7 14" id="KW-0812">Transmembrane</keyword>